<feature type="domain" description="Glycosyltransferase 2-like" evidence="1">
    <location>
        <begin position="659"/>
        <end position="827"/>
    </location>
</feature>
<sequence>MDREALRTEKLFSDISAAQIMKSDAGSFPLVSICISAYNHEKYLASAIDSVLNQTYQDFEIIIVDDASSDGTGKVIREYLSLYPDKIKAVFLTENEGPARASNRAFEIAAGEYIAFLGSDDRMLPDRILQQAKFLNENPLCVGVFSDVYIIGADGRRAAQVTGNELLFNQSFKNLRRQLLTGNFINAPSAMVRRVDLLAVGGYSPLLRYVQDYDLWGRLLQRGKLEKLFERLTEYRVHDSNMSIFVSAKSRPQLAIELISVIVQFTRIWPLESLLDRSLFSEDDRVKALLELAGLLQLVDYHYLGKPALASARAYEIVLLASQIDAVSSLRAKQHLEACFAEGFAAESLSFLRLLNHKATWFVEPINALGYSQSGLGGLAEPMCVDDWLKARSFTSIQKYQVSKFLQQRSQGPSVAVVLLDLHGEPEKVMTSLASLSQPHQLYTSIQPIVLTVNEIVADEVVQVSTETWLAQLNEILSKAEFDWFVVASAGDEFTANGLLMAGLELLVSPECRAVYCDEIYRQADGNLGVALRPSFNLDYVLSFPTGMARHWLFRRDVFLEAGCFNTQFPNAFEFEFILRLVNQGGLAGLGHISEPLLITEMPVLANVEDERLAIIRHLQARGYPDAQVTAAKPGRYHLEYKHAGNPVVSILIMAGKHLSKLQRCIEGLLGSTAYQAFEILLVESHPLNQVVHEWLLALAELQEAKLRVVQPASQNMATMLNEAANQASGDYLLFLAPDTATLEEDWLDNLLNHAQRAEVGGVGGRLLTPDGKIAQAMQILGLQGPLGNPYVGEKLDEPGYMQRLQVDQNVSALSPDCLMLPRDLFIQLKGLDEKGVLSPYAVTDLCLRIREAGYLLVWSPSVQLMLDRQDSTQVTAQHQDAMYAKWLPQLARDPAYNPNFSLVQPGGFKLADTQISWRPLDAWRPLPVVLAHPADTMGCGHYRVMQPFNALCEAGMVDGGISEGLMHVVDFERYDPDAVILQRQIGEVRLEAMRQMKAFSRAFKVYELDDYLPNLPMKSVHRQHMPRDIVKSLRKGLSYVDRFVVSTDVMAEAFADFHPDIRVVKNRLDPRWWGGLSVSARRVSKKPRVGWAGGSSHTGDLEMIADVVKELADEVEWVFFGMCPEKLKPYVHEFHEGVAIEGYAKKLASLNLDLALAPVEQNLFNECKSNLRLLEYGACGFPVICSDVRCYQGDGLPVTRVKNRFRDWVDAIRAHINDLDSAARAGDELRAAVLNGWMLEGENLEAWRKAWLPD</sequence>
<dbReference type="EMBL" id="JAINWF010000004">
    <property type="protein sequence ID" value="MCD1607973.1"/>
    <property type="molecule type" value="Genomic_DNA"/>
</dbReference>
<keyword evidence="3" id="KW-1185">Reference proteome</keyword>
<dbReference type="RefSeq" id="WP_146032421.1">
    <property type="nucleotide sequence ID" value="NZ_JAINWF010000004.1"/>
</dbReference>
<evidence type="ECO:0000259" key="1">
    <source>
        <dbReference type="Pfam" id="PF00535"/>
    </source>
</evidence>
<dbReference type="AlphaFoldDB" id="A0A9X1SPK4"/>
<organism evidence="2 3">
    <name type="scientific">Stutzerimonas kunmingensis</name>
    <dbReference type="NCBI Taxonomy" id="1211807"/>
    <lineage>
        <taxon>Bacteria</taxon>
        <taxon>Pseudomonadati</taxon>
        <taxon>Pseudomonadota</taxon>
        <taxon>Gammaproteobacteria</taxon>
        <taxon>Pseudomonadales</taxon>
        <taxon>Pseudomonadaceae</taxon>
        <taxon>Stutzerimonas</taxon>
    </lineage>
</organism>
<dbReference type="PANTHER" id="PTHR43685:SF2">
    <property type="entry name" value="GLYCOSYLTRANSFERASE 2-LIKE DOMAIN-CONTAINING PROTEIN"/>
    <property type="match status" value="1"/>
</dbReference>
<dbReference type="SUPFAM" id="SSF53756">
    <property type="entry name" value="UDP-Glycosyltransferase/glycogen phosphorylase"/>
    <property type="match status" value="1"/>
</dbReference>
<dbReference type="Pfam" id="PF00535">
    <property type="entry name" value="Glycos_transf_2"/>
    <property type="match status" value="2"/>
</dbReference>
<accession>A0A9X1SPK4</accession>
<dbReference type="InterPro" id="IPR001173">
    <property type="entry name" value="Glyco_trans_2-like"/>
</dbReference>
<dbReference type="SUPFAM" id="SSF53448">
    <property type="entry name" value="Nucleotide-diphospho-sugar transferases"/>
    <property type="match status" value="3"/>
</dbReference>
<dbReference type="Proteomes" id="UP001138989">
    <property type="component" value="Unassembled WGS sequence"/>
</dbReference>
<reference evidence="2" key="1">
    <citation type="submission" date="2021-08" db="EMBL/GenBank/DDBJ databases">
        <title>Isolation and characterization of neutrophilic mixotrophic iron-oxidizing bacteria from deep-sea hydrothermal vents.</title>
        <authorList>
            <person name="He Y."/>
        </authorList>
    </citation>
    <scope>NUCLEOTIDE SEQUENCE</scope>
    <source>
        <strain evidence="2">IOP_13</strain>
    </source>
</reference>
<keyword evidence="2" id="KW-0808">Transferase</keyword>
<dbReference type="PANTHER" id="PTHR43685">
    <property type="entry name" value="GLYCOSYLTRANSFERASE"/>
    <property type="match status" value="1"/>
</dbReference>
<dbReference type="GO" id="GO:0016757">
    <property type="term" value="F:glycosyltransferase activity"/>
    <property type="evidence" value="ECO:0007669"/>
    <property type="project" value="UniProtKB-KW"/>
</dbReference>
<dbReference type="InterPro" id="IPR050834">
    <property type="entry name" value="Glycosyltransf_2"/>
</dbReference>
<comment type="caution">
    <text evidence="2">The sequence shown here is derived from an EMBL/GenBank/DDBJ whole genome shotgun (WGS) entry which is preliminary data.</text>
</comment>
<gene>
    <name evidence="2" type="ORF">K7H17_08855</name>
</gene>
<keyword evidence="2" id="KW-0328">Glycosyltransferase</keyword>
<dbReference type="GO" id="GO:0044010">
    <property type="term" value="P:single-species biofilm formation"/>
    <property type="evidence" value="ECO:0007669"/>
    <property type="project" value="TreeGrafter"/>
</dbReference>
<proteinExistence type="predicted"/>
<dbReference type="EC" id="2.4.-.-" evidence="2"/>
<dbReference type="Gene3D" id="3.40.50.2000">
    <property type="entry name" value="Glycogen Phosphorylase B"/>
    <property type="match status" value="1"/>
</dbReference>
<evidence type="ECO:0000313" key="3">
    <source>
        <dbReference type="Proteomes" id="UP001138989"/>
    </source>
</evidence>
<protein>
    <submittedName>
        <fullName evidence="2">Glycosyltransferase</fullName>
        <ecNumber evidence="2">2.4.-.-</ecNumber>
    </submittedName>
</protein>
<evidence type="ECO:0000313" key="2">
    <source>
        <dbReference type="EMBL" id="MCD1607973.1"/>
    </source>
</evidence>
<dbReference type="InterPro" id="IPR029044">
    <property type="entry name" value="Nucleotide-diphossugar_trans"/>
</dbReference>
<name>A0A9X1SPK4_9GAMM</name>
<dbReference type="Gene3D" id="3.90.550.10">
    <property type="entry name" value="Spore Coat Polysaccharide Biosynthesis Protein SpsA, Chain A"/>
    <property type="match status" value="3"/>
</dbReference>
<feature type="domain" description="Glycosyltransferase 2-like" evidence="1">
    <location>
        <begin position="32"/>
        <end position="198"/>
    </location>
</feature>